<comment type="similarity">
    <text evidence="1">Belongs to the SufE family.</text>
</comment>
<dbReference type="Gene3D" id="3.90.1010.10">
    <property type="match status" value="1"/>
</dbReference>
<evidence type="ECO:0000256" key="1">
    <source>
        <dbReference type="ARBA" id="ARBA00010282"/>
    </source>
</evidence>
<dbReference type="Pfam" id="PF02657">
    <property type="entry name" value="SufE"/>
    <property type="match status" value="1"/>
</dbReference>
<feature type="non-terminal residue" evidence="3">
    <location>
        <position position="107"/>
    </location>
</feature>
<name>A0A9D2D0V3_9FIRM</name>
<gene>
    <name evidence="3" type="ORF">IAA08_00940</name>
</gene>
<dbReference type="AlphaFoldDB" id="A0A9D2D0V3"/>
<feature type="domain" description="Fe-S metabolism associated" evidence="2">
    <location>
        <begin position="15"/>
        <end position="105"/>
    </location>
</feature>
<dbReference type="SUPFAM" id="SSF82649">
    <property type="entry name" value="SufE/NifU"/>
    <property type="match status" value="1"/>
</dbReference>
<proteinExistence type="inferred from homology"/>
<reference evidence="3" key="1">
    <citation type="journal article" date="2021" name="PeerJ">
        <title>Extensive microbial diversity within the chicken gut microbiome revealed by metagenomics and culture.</title>
        <authorList>
            <person name="Gilroy R."/>
            <person name="Ravi A."/>
            <person name="Getino M."/>
            <person name="Pursley I."/>
            <person name="Horton D.L."/>
            <person name="Alikhan N.F."/>
            <person name="Baker D."/>
            <person name="Gharbi K."/>
            <person name="Hall N."/>
            <person name="Watson M."/>
            <person name="Adriaenssens E.M."/>
            <person name="Foster-Nyarko E."/>
            <person name="Jarju S."/>
            <person name="Secka A."/>
            <person name="Antonio M."/>
            <person name="Oren A."/>
            <person name="Chaudhuri R.R."/>
            <person name="La Ragione R."/>
            <person name="Hildebrand F."/>
            <person name="Pallen M.J."/>
        </authorList>
    </citation>
    <scope>NUCLEOTIDE SEQUENCE</scope>
    <source>
        <strain evidence="3">CHK192-9172</strain>
    </source>
</reference>
<accession>A0A9D2D0V3</accession>
<sequence>MDETLTISQLEDTYIEDLNMLGDWFLQYEYLLELSSELSTIPEEDRKEENKVHGYQSGVWLDLSVKNGRVSIKADSDALIIRGMLSVITALLNDRTPEEITAYKPRF</sequence>
<organism evidence="3 4">
    <name type="scientific">Candidatus Eubacterium avistercoris</name>
    <dbReference type="NCBI Taxonomy" id="2838567"/>
    <lineage>
        <taxon>Bacteria</taxon>
        <taxon>Bacillati</taxon>
        <taxon>Bacillota</taxon>
        <taxon>Clostridia</taxon>
        <taxon>Eubacteriales</taxon>
        <taxon>Eubacteriaceae</taxon>
        <taxon>Eubacterium</taxon>
    </lineage>
</organism>
<dbReference type="EMBL" id="DXCH01000028">
    <property type="protein sequence ID" value="HIZ06483.1"/>
    <property type="molecule type" value="Genomic_DNA"/>
</dbReference>
<evidence type="ECO:0000313" key="3">
    <source>
        <dbReference type="EMBL" id="HIZ06483.1"/>
    </source>
</evidence>
<reference evidence="3" key="2">
    <citation type="submission" date="2021-04" db="EMBL/GenBank/DDBJ databases">
        <authorList>
            <person name="Gilroy R."/>
        </authorList>
    </citation>
    <scope>NUCLEOTIDE SEQUENCE</scope>
    <source>
        <strain evidence="3">CHK192-9172</strain>
    </source>
</reference>
<comment type="caution">
    <text evidence="3">The sequence shown here is derived from an EMBL/GenBank/DDBJ whole genome shotgun (WGS) entry which is preliminary data.</text>
</comment>
<dbReference type="PANTHER" id="PTHR43597:SF5">
    <property type="entry name" value="SUFE-LIKE PROTEIN 2, CHLOROPLASTIC"/>
    <property type="match status" value="1"/>
</dbReference>
<evidence type="ECO:0000259" key="2">
    <source>
        <dbReference type="Pfam" id="PF02657"/>
    </source>
</evidence>
<evidence type="ECO:0000313" key="4">
    <source>
        <dbReference type="Proteomes" id="UP000824024"/>
    </source>
</evidence>
<dbReference type="InterPro" id="IPR003808">
    <property type="entry name" value="Fe-S_metab-assoc_dom"/>
</dbReference>
<dbReference type="PANTHER" id="PTHR43597">
    <property type="entry name" value="SULFUR ACCEPTOR PROTEIN CSDE"/>
    <property type="match status" value="1"/>
</dbReference>
<dbReference type="Proteomes" id="UP000824024">
    <property type="component" value="Unassembled WGS sequence"/>
</dbReference>
<protein>
    <submittedName>
        <fullName evidence="3">SufE family protein</fullName>
    </submittedName>
</protein>